<keyword evidence="2" id="KW-0472">Membrane</keyword>
<dbReference type="Proteomes" id="UP000799118">
    <property type="component" value="Unassembled WGS sequence"/>
</dbReference>
<feature type="compositionally biased region" description="Low complexity" evidence="1">
    <location>
        <begin position="162"/>
        <end position="171"/>
    </location>
</feature>
<feature type="compositionally biased region" description="Basic residues" evidence="1">
    <location>
        <begin position="324"/>
        <end position="334"/>
    </location>
</feature>
<evidence type="ECO:0000256" key="1">
    <source>
        <dbReference type="SAM" id="MobiDB-lite"/>
    </source>
</evidence>
<gene>
    <name evidence="3" type="ORF">BT96DRAFT_1021570</name>
</gene>
<name>A0A6A4HEC0_9AGAR</name>
<feature type="region of interest" description="Disordered" evidence="1">
    <location>
        <begin position="212"/>
        <end position="247"/>
    </location>
</feature>
<dbReference type="AlphaFoldDB" id="A0A6A4HEC0"/>
<accession>A0A6A4HEC0</accession>
<proteinExistence type="predicted"/>
<feature type="region of interest" description="Disordered" evidence="1">
    <location>
        <begin position="261"/>
        <end position="286"/>
    </location>
</feature>
<organism evidence="3 4">
    <name type="scientific">Gymnopus androsaceus JB14</name>
    <dbReference type="NCBI Taxonomy" id="1447944"/>
    <lineage>
        <taxon>Eukaryota</taxon>
        <taxon>Fungi</taxon>
        <taxon>Dikarya</taxon>
        <taxon>Basidiomycota</taxon>
        <taxon>Agaricomycotina</taxon>
        <taxon>Agaricomycetes</taxon>
        <taxon>Agaricomycetidae</taxon>
        <taxon>Agaricales</taxon>
        <taxon>Marasmiineae</taxon>
        <taxon>Omphalotaceae</taxon>
        <taxon>Gymnopus</taxon>
    </lineage>
</organism>
<sequence length="341" mass="37286">MPTVTLESFLHFFFRTITALGVVVAFIGTVTVHWNSATKMASTAHWFSFVERPAQHLPTQQPTSHPSTPTPSAALQVQPSIVSVYYKTDDHLCREIRLMKIITAYFTSGKEVPRNIRIQYFHLISGPEILYEDLERLYRLIGREELRGLRVHLQPDDTVAESSSSSSPNPSFYAPRSLSPASMQNSASFADAGAHARSSSFFTQLLTSSDLAPPASPVEASNESSSSSSLDPIFYTPRSSSPASMQNSASFAITGAHTISSGAAPPASPVEASSESSSSSSLYPSFHTPHDSSPPLCIRLPLMFMPAHPMLLLPLLRSMQSTRATKKKKGKRKKQQNENDN</sequence>
<evidence type="ECO:0000256" key="2">
    <source>
        <dbReference type="SAM" id="Phobius"/>
    </source>
</evidence>
<protein>
    <submittedName>
        <fullName evidence="3">Uncharacterized protein</fullName>
    </submittedName>
</protein>
<evidence type="ECO:0000313" key="4">
    <source>
        <dbReference type="Proteomes" id="UP000799118"/>
    </source>
</evidence>
<feature type="compositionally biased region" description="Low complexity" evidence="1">
    <location>
        <begin position="261"/>
        <end position="285"/>
    </location>
</feature>
<evidence type="ECO:0000313" key="3">
    <source>
        <dbReference type="EMBL" id="KAE9396033.1"/>
    </source>
</evidence>
<feature type="compositionally biased region" description="Low complexity" evidence="1">
    <location>
        <begin position="212"/>
        <end position="229"/>
    </location>
</feature>
<reference evidence="3" key="1">
    <citation type="journal article" date="2019" name="Environ. Microbiol.">
        <title>Fungal ecological strategies reflected in gene transcription - a case study of two litter decomposers.</title>
        <authorList>
            <person name="Barbi F."/>
            <person name="Kohler A."/>
            <person name="Barry K."/>
            <person name="Baskaran P."/>
            <person name="Daum C."/>
            <person name="Fauchery L."/>
            <person name="Ihrmark K."/>
            <person name="Kuo A."/>
            <person name="LaButti K."/>
            <person name="Lipzen A."/>
            <person name="Morin E."/>
            <person name="Grigoriev I.V."/>
            <person name="Henrissat B."/>
            <person name="Lindahl B."/>
            <person name="Martin F."/>
        </authorList>
    </citation>
    <scope>NUCLEOTIDE SEQUENCE</scope>
    <source>
        <strain evidence="3">JB14</strain>
    </source>
</reference>
<keyword evidence="4" id="KW-1185">Reference proteome</keyword>
<keyword evidence="2" id="KW-1133">Transmembrane helix</keyword>
<feature type="transmembrane region" description="Helical" evidence="2">
    <location>
        <begin position="12"/>
        <end position="34"/>
    </location>
</feature>
<feature type="region of interest" description="Disordered" evidence="1">
    <location>
        <begin position="319"/>
        <end position="341"/>
    </location>
</feature>
<feature type="region of interest" description="Disordered" evidence="1">
    <location>
        <begin position="157"/>
        <end position="177"/>
    </location>
</feature>
<keyword evidence="2" id="KW-0812">Transmembrane</keyword>
<dbReference type="EMBL" id="ML769520">
    <property type="protein sequence ID" value="KAE9396033.1"/>
    <property type="molecule type" value="Genomic_DNA"/>
</dbReference>